<reference evidence="1 2" key="1">
    <citation type="submission" date="2018-05" db="EMBL/GenBank/DDBJ databases">
        <title>Genomic Encyclopedia of Type Strains, Phase IV (KMG-IV): sequencing the most valuable type-strain genomes for metagenomic binning, comparative biology and taxonomic classification.</title>
        <authorList>
            <person name="Goeker M."/>
        </authorList>
    </citation>
    <scope>NUCLEOTIDE SEQUENCE [LARGE SCALE GENOMIC DNA]</scope>
    <source>
        <strain evidence="1 2">DSM 14263</strain>
    </source>
</reference>
<organism evidence="1 2">
    <name type="scientific">Fulvimonas soli</name>
    <dbReference type="NCBI Taxonomy" id="155197"/>
    <lineage>
        <taxon>Bacteria</taxon>
        <taxon>Pseudomonadati</taxon>
        <taxon>Pseudomonadota</taxon>
        <taxon>Gammaproteobacteria</taxon>
        <taxon>Lysobacterales</taxon>
        <taxon>Rhodanobacteraceae</taxon>
        <taxon>Fulvimonas</taxon>
    </lineage>
</organism>
<accession>A0A316HR00</accession>
<sequence length="45" mass="4983">MVPGLITAALLLLFVAGCIWLWLPRHARALEEAAKLPLDDEEKTP</sequence>
<dbReference type="EMBL" id="QGHC01000016">
    <property type="protein sequence ID" value="PWK82379.1"/>
    <property type="molecule type" value="Genomic_DNA"/>
</dbReference>
<keyword evidence="2" id="KW-1185">Reference proteome</keyword>
<dbReference type="OrthoDB" id="6402501at2"/>
<evidence type="ECO:0000313" key="2">
    <source>
        <dbReference type="Proteomes" id="UP000245812"/>
    </source>
</evidence>
<comment type="caution">
    <text evidence="1">The sequence shown here is derived from an EMBL/GenBank/DDBJ whole genome shotgun (WGS) entry which is preliminary data.</text>
</comment>
<protein>
    <submittedName>
        <fullName evidence="1">Cytochrome c oxidase cbb3-type subunit 4</fullName>
    </submittedName>
</protein>
<dbReference type="Pfam" id="PF05545">
    <property type="entry name" value="FixQ"/>
    <property type="match status" value="1"/>
</dbReference>
<dbReference type="RefSeq" id="WP_109724665.1">
    <property type="nucleotide sequence ID" value="NZ_MSZV01000023.1"/>
</dbReference>
<dbReference type="InterPro" id="IPR008621">
    <property type="entry name" value="Cbb3-typ_cyt_oxidase_comp"/>
</dbReference>
<dbReference type="AlphaFoldDB" id="A0A316HR00"/>
<dbReference type="Proteomes" id="UP000245812">
    <property type="component" value="Unassembled WGS sequence"/>
</dbReference>
<proteinExistence type="predicted"/>
<name>A0A316HR00_9GAMM</name>
<gene>
    <name evidence="1" type="ORF">C7456_11625</name>
</gene>
<evidence type="ECO:0000313" key="1">
    <source>
        <dbReference type="EMBL" id="PWK82379.1"/>
    </source>
</evidence>